<evidence type="ECO:0000256" key="4">
    <source>
        <dbReference type="ARBA" id="ARBA00022989"/>
    </source>
</evidence>
<feature type="transmembrane region" description="Helical" evidence="6">
    <location>
        <begin position="12"/>
        <end position="35"/>
    </location>
</feature>
<name>A0A370G147_9COXI</name>
<feature type="domain" description="EamA" evidence="7">
    <location>
        <begin position="15"/>
        <end position="146"/>
    </location>
</feature>
<dbReference type="SUPFAM" id="SSF103481">
    <property type="entry name" value="Multidrug resistance efflux transporter EmrE"/>
    <property type="match status" value="2"/>
</dbReference>
<proteinExistence type="inferred from homology"/>
<dbReference type="RefSeq" id="WP_114835419.1">
    <property type="nucleotide sequence ID" value="NZ_LR699114.1"/>
</dbReference>
<accession>A0A370G147</accession>
<dbReference type="AlphaFoldDB" id="A0A370G147"/>
<feature type="transmembrane region" description="Helical" evidence="6">
    <location>
        <begin position="253"/>
        <end position="269"/>
    </location>
</feature>
<feature type="transmembrane region" description="Helical" evidence="6">
    <location>
        <begin position="275"/>
        <end position="298"/>
    </location>
</feature>
<dbReference type="InterPro" id="IPR000620">
    <property type="entry name" value="EamA_dom"/>
</dbReference>
<evidence type="ECO:0000256" key="1">
    <source>
        <dbReference type="ARBA" id="ARBA00004141"/>
    </source>
</evidence>
<feature type="transmembrane region" description="Helical" evidence="6">
    <location>
        <begin position="132"/>
        <end position="152"/>
    </location>
</feature>
<comment type="caution">
    <text evidence="8">The sequence shown here is derived from an EMBL/GenBank/DDBJ whole genome shotgun (WGS) entry which is preliminary data.</text>
</comment>
<feature type="transmembrane region" description="Helical" evidence="6">
    <location>
        <begin position="158"/>
        <end position="176"/>
    </location>
</feature>
<feature type="transmembrane region" description="Helical" evidence="6">
    <location>
        <begin position="101"/>
        <end position="123"/>
    </location>
</feature>
<feature type="transmembrane region" description="Helical" evidence="6">
    <location>
        <begin position="220"/>
        <end position="241"/>
    </location>
</feature>
<dbReference type="PANTHER" id="PTHR32322:SF2">
    <property type="entry name" value="EAMA DOMAIN-CONTAINING PROTEIN"/>
    <property type="match status" value="1"/>
</dbReference>
<keyword evidence="5 6" id="KW-0472">Membrane</keyword>
<dbReference type="InterPro" id="IPR050638">
    <property type="entry name" value="AA-Vitamin_Transporters"/>
</dbReference>
<comment type="subcellular location">
    <subcellularLocation>
        <location evidence="1">Membrane</location>
        <topology evidence="1">Multi-pass membrane protein</topology>
    </subcellularLocation>
</comment>
<dbReference type="GO" id="GO:0016020">
    <property type="term" value="C:membrane"/>
    <property type="evidence" value="ECO:0007669"/>
    <property type="project" value="UniProtKB-SubCell"/>
</dbReference>
<comment type="similarity">
    <text evidence="2">Belongs to the EamA transporter family.</text>
</comment>
<dbReference type="Gene3D" id="1.10.3730.20">
    <property type="match status" value="1"/>
</dbReference>
<evidence type="ECO:0000313" key="8">
    <source>
        <dbReference type="EMBL" id="RDI37591.1"/>
    </source>
</evidence>
<evidence type="ECO:0000256" key="3">
    <source>
        <dbReference type="ARBA" id="ARBA00022692"/>
    </source>
</evidence>
<feature type="transmembrane region" description="Helical" evidence="6">
    <location>
        <begin position="74"/>
        <end position="95"/>
    </location>
</feature>
<gene>
    <name evidence="8" type="ORF">C8D86_13713</name>
</gene>
<feature type="transmembrane region" description="Helical" evidence="6">
    <location>
        <begin position="41"/>
        <end position="62"/>
    </location>
</feature>
<evidence type="ECO:0000256" key="6">
    <source>
        <dbReference type="SAM" id="Phobius"/>
    </source>
</evidence>
<evidence type="ECO:0000256" key="5">
    <source>
        <dbReference type="ARBA" id="ARBA00023136"/>
    </source>
</evidence>
<dbReference type="OrthoDB" id="9809509at2"/>
<dbReference type="PANTHER" id="PTHR32322">
    <property type="entry name" value="INNER MEMBRANE TRANSPORTER"/>
    <property type="match status" value="1"/>
</dbReference>
<sequence length="313" mass="33778">MVASAGRNEKGFTFVLSMLFIILYGSGFVGAKLGFPYAKPLSFLVVRFALTSFLLLLVALWMRSKWPSSWKETLHIGVSGIFLVCFFSVGTWVSMDMGVPPAISALITALQPIAVTVASYFVFNKKVAGKQWLGLILGLMGVGLVVGENAVFDAQYSVGILMSFLGLLGLTVGNLYQKRFCASMNIFTGGVIQSAVSGLLCLLLALSFDSLHVTWSGQFLFALGWMSVVISLGATSFLYILLRKGESHKVASLFYLIPAVTAVISYLVFKTTLDAVQITGMMLAAVGVALVNLNFSFLKSKAKETEKPALQEV</sequence>
<keyword evidence="9" id="KW-1185">Reference proteome</keyword>
<keyword evidence="3 6" id="KW-0812">Transmembrane</keyword>
<dbReference type="Pfam" id="PF00892">
    <property type="entry name" value="EamA"/>
    <property type="match status" value="2"/>
</dbReference>
<evidence type="ECO:0000259" key="7">
    <source>
        <dbReference type="Pfam" id="PF00892"/>
    </source>
</evidence>
<dbReference type="Proteomes" id="UP000254720">
    <property type="component" value="Unassembled WGS sequence"/>
</dbReference>
<organism evidence="8 9">
    <name type="scientific">Aquicella lusitana</name>
    <dbReference type="NCBI Taxonomy" id="254246"/>
    <lineage>
        <taxon>Bacteria</taxon>
        <taxon>Pseudomonadati</taxon>
        <taxon>Pseudomonadota</taxon>
        <taxon>Gammaproteobacteria</taxon>
        <taxon>Legionellales</taxon>
        <taxon>Coxiellaceae</taxon>
        <taxon>Aquicella</taxon>
    </lineage>
</organism>
<keyword evidence="4 6" id="KW-1133">Transmembrane helix</keyword>
<feature type="domain" description="EamA" evidence="7">
    <location>
        <begin position="159"/>
        <end position="292"/>
    </location>
</feature>
<feature type="transmembrane region" description="Helical" evidence="6">
    <location>
        <begin position="188"/>
        <end position="208"/>
    </location>
</feature>
<reference evidence="8 9" key="1">
    <citation type="submission" date="2018-07" db="EMBL/GenBank/DDBJ databases">
        <title>Genomic Encyclopedia of Type Strains, Phase IV (KMG-IV): sequencing the most valuable type-strain genomes for metagenomic binning, comparative biology and taxonomic classification.</title>
        <authorList>
            <person name="Goeker M."/>
        </authorList>
    </citation>
    <scope>NUCLEOTIDE SEQUENCE [LARGE SCALE GENOMIC DNA]</scope>
    <source>
        <strain evidence="8 9">DSM 16500</strain>
    </source>
</reference>
<protein>
    <submittedName>
        <fullName evidence="8">Drug/metabolite transporter (DMT)-like permease</fullName>
    </submittedName>
</protein>
<evidence type="ECO:0000313" key="9">
    <source>
        <dbReference type="Proteomes" id="UP000254720"/>
    </source>
</evidence>
<dbReference type="InterPro" id="IPR037185">
    <property type="entry name" value="EmrE-like"/>
</dbReference>
<evidence type="ECO:0000256" key="2">
    <source>
        <dbReference type="ARBA" id="ARBA00007362"/>
    </source>
</evidence>
<dbReference type="EMBL" id="QQAX01000037">
    <property type="protein sequence ID" value="RDI37591.1"/>
    <property type="molecule type" value="Genomic_DNA"/>
</dbReference>